<comment type="caution">
    <text evidence="2">The sequence shown here is derived from an EMBL/GenBank/DDBJ whole genome shotgun (WGS) entry which is preliminary data.</text>
</comment>
<sequence>MKKLVISATMAMLLTLGVSNVTSVSAEEDLTRNVEQMELTEKQQKELAKLHQTVLKHKKEVIEKYVEFGVFTDEEGTKIISMFDKHYKHLEENKFLPTWDKEHHKGHHHD</sequence>
<proteinExistence type="predicted"/>
<evidence type="ECO:0000313" key="2">
    <source>
        <dbReference type="EMBL" id="MBP3952206.1"/>
    </source>
</evidence>
<dbReference type="RefSeq" id="WP_210597897.1">
    <property type="nucleotide sequence ID" value="NZ_JAGKSQ010000005.1"/>
</dbReference>
<keyword evidence="1" id="KW-0732">Signal</keyword>
<evidence type="ECO:0000313" key="3">
    <source>
        <dbReference type="Proteomes" id="UP000678228"/>
    </source>
</evidence>
<name>A0A940X041_9BACI</name>
<dbReference type="EMBL" id="JAGKSQ010000005">
    <property type="protein sequence ID" value="MBP3952206.1"/>
    <property type="molecule type" value="Genomic_DNA"/>
</dbReference>
<accession>A0A940X041</accession>
<evidence type="ECO:0000256" key="1">
    <source>
        <dbReference type="SAM" id="SignalP"/>
    </source>
</evidence>
<reference evidence="2" key="1">
    <citation type="submission" date="2021-03" db="EMBL/GenBank/DDBJ databases">
        <title>Bacillus suaedae sp. nov., isolated from Suaeda aralocaspica.</title>
        <authorList>
            <person name="Lei R.F.R."/>
        </authorList>
    </citation>
    <scope>NUCLEOTIDE SEQUENCE</scope>
    <source>
        <strain evidence="2">YZJH907-2</strain>
    </source>
</reference>
<dbReference type="Pfam" id="PF10925">
    <property type="entry name" value="DUF2680"/>
    <property type="match status" value="1"/>
</dbReference>
<organism evidence="2 3">
    <name type="scientific">Halalkalibacter suaedae</name>
    <dbReference type="NCBI Taxonomy" id="2822140"/>
    <lineage>
        <taxon>Bacteria</taxon>
        <taxon>Bacillati</taxon>
        <taxon>Bacillota</taxon>
        <taxon>Bacilli</taxon>
        <taxon>Bacillales</taxon>
        <taxon>Bacillaceae</taxon>
        <taxon>Halalkalibacter</taxon>
    </lineage>
</organism>
<keyword evidence="3" id="KW-1185">Reference proteome</keyword>
<protein>
    <submittedName>
        <fullName evidence="2">YckD family protein</fullName>
    </submittedName>
</protein>
<gene>
    <name evidence="2" type="ORF">J7W16_13775</name>
</gene>
<feature type="chain" id="PRO_5037465532" evidence="1">
    <location>
        <begin position="27"/>
        <end position="110"/>
    </location>
</feature>
<dbReference type="Proteomes" id="UP000678228">
    <property type="component" value="Unassembled WGS sequence"/>
</dbReference>
<dbReference type="InterPro" id="IPR024485">
    <property type="entry name" value="DUF2680"/>
</dbReference>
<dbReference type="AlphaFoldDB" id="A0A940X041"/>
<feature type="signal peptide" evidence="1">
    <location>
        <begin position="1"/>
        <end position="26"/>
    </location>
</feature>